<dbReference type="SUPFAM" id="SSF47413">
    <property type="entry name" value="lambda repressor-like DNA-binding domains"/>
    <property type="match status" value="1"/>
</dbReference>
<dbReference type="InterPro" id="IPR010982">
    <property type="entry name" value="Lambda_DNA-bd_dom_sf"/>
</dbReference>
<dbReference type="Gene3D" id="1.10.260.40">
    <property type="entry name" value="lambda repressor-like DNA-binding domains"/>
    <property type="match status" value="1"/>
</dbReference>
<organism evidence="2 3">
    <name type="scientific">Roseateles saccharophilus</name>
    <name type="common">Pseudomonas saccharophila</name>
    <dbReference type="NCBI Taxonomy" id="304"/>
    <lineage>
        <taxon>Bacteria</taxon>
        <taxon>Pseudomonadati</taxon>
        <taxon>Pseudomonadota</taxon>
        <taxon>Betaproteobacteria</taxon>
        <taxon>Burkholderiales</taxon>
        <taxon>Sphaerotilaceae</taxon>
        <taxon>Roseateles</taxon>
    </lineage>
</organism>
<dbReference type="EMBL" id="SMBU01000016">
    <property type="protein sequence ID" value="TCU94587.1"/>
    <property type="molecule type" value="Genomic_DNA"/>
</dbReference>
<gene>
    <name evidence="2" type="ORF">EV671_10169</name>
</gene>
<dbReference type="CDD" id="cd00093">
    <property type="entry name" value="HTH_XRE"/>
    <property type="match status" value="1"/>
</dbReference>
<dbReference type="GO" id="GO:0003677">
    <property type="term" value="F:DNA binding"/>
    <property type="evidence" value="ECO:0007669"/>
    <property type="project" value="InterPro"/>
</dbReference>
<proteinExistence type="predicted"/>
<name>A0A4R3UV15_ROSSA</name>
<dbReference type="PROSITE" id="PS50943">
    <property type="entry name" value="HTH_CROC1"/>
    <property type="match status" value="1"/>
</dbReference>
<dbReference type="Proteomes" id="UP000295110">
    <property type="component" value="Unassembled WGS sequence"/>
</dbReference>
<dbReference type="OrthoDB" id="9803379at2"/>
<accession>A0A4R3UV15</accession>
<keyword evidence="3" id="KW-1185">Reference proteome</keyword>
<feature type="domain" description="HTH cro/C1-type" evidence="1">
    <location>
        <begin position="17"/>
        <end position="71"/>
    </location>
</feature>
<dbReference type="Pfam" id="PF01381">
    <property type="entry name" value="HTH_3"/>
    <property type="match status" value="1"/>
</dbReference>
<evidence type="ECO:0000313" key="3">
    <source>
        <dbReference type="Proteomes" id="UP000295110"/>
    </source>
</evidence>
<comment type="caution">
    <text evidence="2">The sequence shown here is derived from an EMBL/GenBank/DDBJ whole genome shotgun (WGS) entry which is preliminary data.</text>
</comment>
<dbReference type="RefSeq" id="WP_132572720.1">
    <property type="nucleotide sequence ID" value="NZ_CBCSGL010000012.1"/>
</dbReference>
<evidence type="ECO:0000313" key="2">
    <source>
        <dbReference type="EMBL" id="TCU94587.1"/>
    </source>
</evidence>
<dbReference type="AlphaFoldDB" id="A0A4R3UV15"/>
<evidence type="ECO:0000259" key="1">
    <source>
        <dbReference type="PROSITE" id="PS50943"/>
    </source>
</evidence>
<reference evidence="2 3" key="1">
    <citation type="submission" date="2019-03" db="EMBL/GenBank/DDBJ databases">
        <title>Genomic Encyclopedia of Type Strains, Phase IV (KMG-IV): sequencing the most valuable type-strain genomes for metagenomic binning, comparative biology and taxonomic classification.</title>
        <authorList>
            <person name="Goeker M."/>
        </authorList>
    </citation>
    <scope>NUCLEOTIDE SEQUENCE [LARGE SCALE GENOMIC DNA]</scope>
    <source>
        <strain evidence="2 3">DSM 654</strain>
    </source>
</reference>
<dbReference type="SMART" id="SM00530">
    <property type="entry name" value="HTH_XRE"/>
    <property type="match status" value="1"/>
</dbReference>
<sequence>MAKTLHTRHNKIFLKMLRELRESRGLRQTDLADLLGHSQATVSNVERGERRLDVIELRDWLDALNEKFADFTSKLDDELLRLGGPRLRIVHPKGNRARHVLSQMLRVVRSK</sequence>
<protein>
    <submittedName>
        <fullName evidence="2">Helix-turn-helix protein</fullName>
    </submittedName>
</protein>
<dbReference type="InterPro" id="IPR001387">
    <property type="entry name" value="Cro/C1-type_HTH"/>
</dbReference>